<name>A0A1C3XXS0_9HYPH</name>
<sequence length="109" mass="12027">MQLIDPNHPAYRRLWVRIAIVAVCFAWATVEFVTGDPFWGVISGGAGAYAFYVLFWTFDPQPQTAEPVVQPDAEEEDEPGTATIVTPDDVNGDEPAADDEKKAEEKKAE</sequence>
<evidence type="ECO:0000256" key="1">
    <source>
        <dbReference type="SAM" id="MobiDB-lite"/>
    </source>
</evidence>
<dbReference type="STRING" id="1138170.GA0061105_10227"/>
<feature type="compositionally biased region" description="Basic and acidic residues" evidence="1">
    <location>
        <begin position="98"/>
        <end position="109"/>
    </location>
</feature>
<keyword evidence="2" id="KW-1133">Transmembrane helix</keyword>
<gene>
    <name evidence="3" type="ORF">GA0061105_10227</name>
</gene>
<evidence type="ECO:0000313" key="3">
    <source>
        <dbReference type="EMBL" id="SCB57040.1"/>
    </source>
</evidence>
<protein>
    <recommendedName>
        <fullName evidence="5">Transmembrane protein</fullName>
    </recommendedName>
</protein>
<dbReference type="EMBL" id="FMAJ01000002">
    <property type="protein sequence ID" value="SCB57040.1"/>
    <property type="molecule type" value="Genomic_DNA"/>
</dbReference>
<feature type="transmembrane region" description="Helical" evidence="2">
    <location>
        <begin position="14"/>
        <end position="32"/>
    </location>
</feature>
<evidence type="ECO:0000313" key="4">
    <source>
        <dbReference type="Proteomes" id="UP000198723"/>
    </source>
</evidence>
<evidence type="ECO:0008006" key="5">
    <source>
        <dbReference type="Google" id="ProtNLM"/>
    </source>
</evidence>
<dbReference type="Proteomes" id="UP000198723">
    <property type="component" value="Unassembled WGS sequence"/>
</dbReference>
<dbReference type="RefSeq" id="WP_064695361.1">
    <property type="nucleotide sequence ID" value="NZ_FMAJ01000002.1"/>
</dbReference>
<keyword evidence="2" id="KW-0472">Membrane</keyword>
<feature type="transmembrane region" description="Helical" evidence="2">
    <location>
        <begin position="38"/>
        <end position="58"/>
    </location>
</feature>
<proteinExistence type="predicted"/>
<accession>A0A1C3XXS0</accession>
<organism evidence="3 4">
    <name type="scientific">Rhizobium aethiopicum</name>
    <dbReference type="NCBI Taxonomy" id="1138170"/>
    <lineage>
        <taxon>Bacteria</taxon>
        <taxon>Pseudomonadati</taxon>
        <taxon>Pseudomonadota</taxon>
        <taxon>Alphaproteobacteria</taxon>
        <taxon>Hyphomicrobiales</taxon>
        <taxon>Rhizobiaceae</taxon>
        <taxon>Rhizobium/Agrobacterium group</taxon>
        <taxon>Rhizobium</taxon>
    </lineage>
</organism>
<evidence type="ECO:0000256" key="2">
    <source>
        <dbReference type="SAM" id="Phobius"/>
    </source>
</evidence>
<keyword evidence="2" id="KW-0812">Transmembrane</keyword>
<feature type="region of interest" description="Disordered" evidence="1">
    <location>
        <begin position="64"/>
        <end position="109"/>
    </location>
</feature>
<dbReference type="AlphaFoldDB" id="A0A1C3XXS0"/>
<reference evidence="3 4" key="1">
    <citation type="submission" date="2016-08" db="EMBL/GenBank/DDBJ databases">
        <authorList>
            <person name="Seilhamer J.J."/>
        </authorList>
    </citation>
    <scope>NUCLEOTIDE SEQUENCE [LARGE SCALE GENOMIC DNA]</scope>
    <source>
        <strain evidence="3 4">HBR26</strain>
    </source>
</reference>